<dbReference type="EMBL" id="JAKCXM010000011">
    <property type="protein sequence ID" value="KAJ0408512.1"/>
    <property type="molecule type" value="Genomic_DNA"/>
</dbReference>
<comment type="caution">
    <text evidence="2">The sequence shown here is derived from an EMBL/GenBank/DDBJ whole genome shotgun (WGS) entry which is preliminary data.</text>
</comment>
<dbReference type="InterPro" id="IPR050600">
    <property type="entry name" value="SETD3_SETD6_MTase"/>
</dbReference>
<dbReference type="CDD" id="cd10527">
    <property type="entry name" value="SET_LSMT"/>
    <property type="match status" value="1"/>
</dbReference>
<sequence>MRLQPPSPLFHGVRDAVRRTAGGFVSPSIEAQVIPGMGVGVVAKEPIPRDTLVFQAGRDVWLPFSADHAMDQAQRKAPAFVRQLDALFDSSALFRDRSSFLPNAIVLGTHLAMAPSDSNAPSTDLGAVYLDSLPSFVDLPFFWDEKQFQALDACHEVRASIQQSAQLYFQIYEHLFGAANSMVPPERFFWAISVLMSRATSGKAQPFTLIPFFDWFNHTHDGDECGHEYDAEQGFVVYTTREYQAGEQLCISYGRHGNTRLLRNYGFTIPSNSNDTVSLTLPPELQQFDDADQMRQEKMETLRSVGH</sequence>
<dbReference type="InterPro" id="IPR046341">
    <property type="entry name" value="SET_dom_sf"/>
</dbReference>
<organism evidence="2 3">
    <name type="scientific">Pythium insidiosum</name>
    <name type="common">Pythiosis disease agent</name>
    <dbReference type="NCBI Taxonomy" id="114742"/>
    <lineage>
        <taxon>Eukaryota</taxon>
        <taxon>Sar</taxon>
        <taxon>Stramenopiles</taxon>
        <taxon>Oomycota</taxon>
        <taxon>Peronosporomycetes</taxon>
        <taxon>Pythiales</taxon>
        <taxon>Pythiaceae</taxon>
        <taxon>Pythium</taxon>
    </lineage>
</organism>
<dbReference type="PANTHER" id="PTHR13271">
    <property type="entry name" value="UNCHARACTERIZED PUTATIVE METHYLTRANSFERASE"/>
    <property type="match status" value="1"/>
</dbReference>
<gene>
    <name evidence="2" type="ORF">P43SY_006442</name>
</gene>
<feature type="domain" description="SET" evidence="1">
    <location>
        <begin position="27"/>
        <end position="254"/>
    </location>
</feature>
<dbReference type="AlphaFoldDB" id="A0AAD5M8G0"/>
<evidence type="ECO:0000259" key="1">
    <source>
        <dbReference type="PROSITE" id="PS50280"/>
    </source>
</evidence>
<dbReference type="InterPro" id="IPR001214">
    <property type="entry name" value="SET_dom"/>
</dbReference>
<accession>A0AAD5M8G0</accession>
<dbReference type="Gene3D" id="3.90.1410.10">
    <property type="entry name" value="set domain protein methyltransferase, domain 1"/>
    <property type="match status" value="1"/>
</dbReference>
<name>A0AAD5M8G0_PYTIN</name>
<dbReference type="Proteomes" id="UP001209570">
    <property type="component" value="Unassembled WGS sequence"/>
</dbReference>
<proteinExistence type="predicted"/>
<dbReference type="GO" id="GO:0016279">
    <property type="term" value="F:protein-lysine N-methyltransferase activity"/>
    <property type="evidence" value="ECO:0007669"/>
    <property type="project" value="TreeGrafter"/>
</dbReference>
<dbReference type="Pfam" id="PF00856">
    <property type="entry name" value="SET"/>
    <property type="match status" value="1"/>
</dbReference>
<protein>
    <recommendedName>
        <fullName evidence="1">SET domain-containing protein</fullName>
    </recommendedName>
</protein>
<keyword evidence="3" id="KW-1185">Reference proteome</keyword>
<dbReference type="PROSITE" id="PS50280">
    <property type="entry name" value="SET"/>
    <property type="match status" value="1"/>
</dbReference>
<evidence type="ECO:0000313" key="2">
    <source>
        <dbReference type="EMBL" id="KAJ0408512.1"/>
    </source>
</evidence>
<dbReference type="SUPFAM" id="SSF82199">
    <property type="entry name" value="SET domain"/>
    <property type="match status" value="1"/>
</dbReference>
<evidence type="ECO:0000313" key="3">
    <source>
        <dbReference type="Proteomes" id="UP001209570"/>
    </source>
</evidence>
<reference evidence="2" key="1">
    <citation type="submission" date="2021-12" db="EMBL/GenBank/DDBJ databases">
        <title>Prjna785345.</title>
        <authorList>
            <person name="Rujirawat T."/>
            <person name="Krajaejun T."/>
        </authorList>
    </citation>
    <scope>NUCLEOTIDE SEQUENCE</scope>
    <source>
        <strain evidence="2">Pi057C3</strain>
    </source>
</reference>